<dbReference type="InterPro" id="IPR034907">
    <property type="entry name" value="NDK-like_dom"/>
</dbReference>
<evidence type="ECO:0000256" key="1">
    <source>
        <dbReference type="PROSITE-ProRule" id="PRU00706"/>
    </source>
</evidence>
<dbReference type="SUPFAM" id="SSF54919">
    <property type="entry name" value="Nucleoside diphosphate kinase, NDK"/>
    <property type="match status" value="1"/>
</dbReference>
<accession>A0A485A6E2</accession>
<keyword evidence="3" id="KW-0808">Transferase</keyword>
<feature type="domain" description="Nucleoside diphosphate kinase-like" evidence="2">
    <location>
        <begin position="4"/>
        <end position="35"/>
    </location>
</feature>
<organism evidence="3 4">
    <name type="scientific">Budvicia aquatica</name>
    <dbReference type="NCBI Taxonomy" id="82979"/>
    <lineage>
        <taxon>Bacteria</taxon>
        <taxon>Pseudomonadati</taxon>
        <taxon>Pseudomonadota</taxon>
        <taxon>Gammaproteobacteria</taxon>
        <taxon>Enterobacterales</taxon>
        <taxon>Budviciaceae</taxon>
        <taxon>Budvicia</taxon>
    </lineage>
</organism>
<evidence type="ECO:0000313" key="3">
    <source>
        <dbReference type="EMBL" id="VFS52999.1"/>
    </source>
</evidence>
<reference evidence="3 4" key="1">
    <citation type="submission" date="2019-03" db="EMBL/GenBank/DDBJ databases">
        <authorList>
            <consortium name="Pathogen Informatics"/>
        </authorList>
    </citation>
    <scope>NUCLEOTIDE SEQUENCE [LARGE SCALE GENOMIC DNA]</scope>
    <source>
        <strain evidence="3 4">NCTC12282</strain>
    </source>
</reference>
<evidence type="ECO:0000313" key="4">
    <source>
        <dbReference type="Proteomes" id="UP000373449"/>
    </source>
</evidence>
<keyword evidence="3" id="KW-0418">Kinase</keyword>
<dbReference type="Gene3D" id="3.30.70.141">
    <property type="entry name" value="Nucleoside diphosphate kinase-like domain"/>
    <property type="match status" value="1"/>
</dbReference>
<comment type="similarity">
    <text evidence="1">Belongs to the NDK family.</text>
</comment>
<dbReference type="EMBL" id="CAADJA010000002">
    <property type="protein sequence ID" value="VFS52999.1"/>
    <property type="molecule type" value="Genomic_DNA"/>
</dbReference>
<name>A0A485A6E2_9GAMM</name>
<proteinExistence type="inferred from homology"/>
<dbReference type="Pfam" id="PF00334">
    <property type="entry name" value="NDK"/>
    <property type="match status" value="1"/>
</dbReference>
<protein>
    <submittedName>
        <fullName evidence="3">Nucleoside diphosphate kinase</fullName>
        <ecNumber evidence="3">2.7.4.6</ecNumber>
    </submittedName>
</protein>
<gene>
    <name evidence="3" type="primary">ndk_2</name>
    <name evidence="3" type="ORF">NCTC12282_06208</name>
</gene>
<dbReference type="PROSITE" id="PS51374">
    <property type="entry name" value="NDPK_LIKE"/>
    <property type="match status" value="1"/>
</dbReference>
<dbReference type="GO" id="GO:0004550">
    <property type="term" value="F:nucleoside diphosphate kinase activity"/>
    <property type="evidence" value="ECO:0007669"/>
    <property type="project" value="UniProtKB-EC"/>
</dbReference>
<dbReference type="InterPro" id="IPR036850">
    <property type="entry name" value="NDK-like_dom_sf"/>
</dbReference>
<dbReference type="AlphaFoldDB" id="A0A485A6E2"/>
<dbReference type="Proteomes" id="UP000373449">
    <property type="component" value="Unassembled WGS sequence"/>
</dbReference>
<dbReference type="EC" id="2.7.4.6" evidence="3"/>
<sequence>MSAERTLSILKPNAVAKNVIGSIYARFENAGFYYRRSQNVASDP</sequence>
<comment type="caution">
    <text evidence="1">Lacks conserved residue(s) required for the propagation of feature annotation.</text>
</comment>
<evidence type="ECO:0000259" key="2">
    <source>
        <dbReference type="Pfam" id="PF00334"/>
    </source>
</evidence>